<dbReference type="Proteomes" id="UP000185207">
    <property type="component" value="Unassembled WGS sequence"/>
</dbReference>
<dbReference type="RefSeq" id="WP_139297261.1">
    <property type="nucleotide sequence ID" value="NZ_FSRK01000001.1"/>
</dbReference>
<evidence type="ECO:0000313" key="2">
    <source>
        <dbReference type="EMBL" id="SIN88109.1"/>
    </source>
</evidence>
<feature type="chain" id="PRO_5012161565" description="DUF1080 domain-containing protein" evidence="1">
    <location>
        <begin position="22"/>
        <end position="234"/>
    </location>
</feature>
<evidence type="ECO:0000256" key="1">
    <source>
        <dbReference type="SAM" id="SignalP"/>
    </source>
</evidence>
<proteinExistence type="predicted"/>
<protein>
    <recommendedName>
        <fullName evidence="4">DUF1080 domain-containing protein</fullName>
    </recommendedName>
</protein>
<accession>A0A1N6EYL1</accession>
<feature type="signal peptide" evidence="1">
    <location>
        <begin position="1"/>
        <end position="21"/>
    </location>
</feature>
<keyword evidence="3" id="KW-1185">Reference proteome</keyword>
<dbReference type="Gene3D" id="2.60.120.560">
    <property type="entry name" value="Exo-inulinase, domain 1"/>
    <property type="match status" value="1"/>
</dbReference>
<evidence type="ECO:0008006" key="4">
    <source>
        <dbReference type="Google" id="ProtNLM"/>
    </source>
</evidence>
<dbReference type="OrthoDB" id="118532at2"/>
<reference evidence="3" key="1">
    <citation type="submission" date="2016-11" db="EMBL/GenBank/DDBJ databases">
        <authorList>
            <person name="Varghese N."/>
            <person name="Submissions S."/>
        </authorList>
    </citation>
    <scope>NUCLEOTIDE SEQUENCE [LARGE SCALE GENOMIC DNA]</scope>
    <source>
        <strain evidence="3">DSM 27623</strain>
    </source>
</reference>
<sequence>MFKKKVLSLTIIAVTFTTLSAQTIQFENKEFEISNVKASVIDFEGHKVLKLKRDLDKIPFVVNHLENTVDEATFVKLANANIENGIIEVKMYSQIQNPSPFEFAQGFIGLAFNINKDNSAFESIYLRPKAARSEQQFTRNHSVQYYAYPDFKFEKLRQPEFKGQYETYADSGLNEWITIRIELKDGKAYLFVNNQKHPSFAVNERKGKTQSGSIGLWVDIGTIGYFKDLKITKL</sequence>
<dbReference type="STRING" id="1416779.SAMN05444409_0934"/>
<keyword evidence="1" id="KW-0732">Signal</keyword>
<dbReference type="EMBL" id="FSRK01000001">
    <property type="protein sequence ID" value="SIN88109.1"/>
    <property type="molecule type" value="Genomic_DNA"/>
</dbReference>
<name>A0A1N6EYL1_9FLAO</name>
<organism evidence="2 3">
    <name type="scientific">Epilithonimonas zeae</name>
    <dbReference type="NCBI Taxonomy" id="1416779"/>
    <lineage>
        <taxon>Bacteria</taxon>
        <taxon>Pseudomonadati</taxon>
        <taxon>Bacteroidota</taxon>
        <taxon>Flavobacteriia</taxon>
        <taxon>Flavobacteriales</taxon>
        <taxon>Weeksellaceae</taxon>
        <taxon>Chryseobacterium group</taxon>
        <taxon>Epilithonimonas</taxon>
    </lineage>
</organism>
<dbReference type="AlphaFoldDB" id="A0A1N6EYL1"/>
<evidence type="ECO:0000313" key="3">
    <source>
        <dbReference type="Proteomes" id="UP000185207"/>
    </source>
</evidence>
<gene>
    <name evidence="2" type="ORF">SAMN05444409_0934</name>
</gene>